<dbReference type="SUPFAM" id="SSF54160">
    <property type="entry name" value="Chromo domain-like"/>
    <property type="match status" value="1"/>
</dbReference>
<dbReference type="InterPro" id="IPR016197">
    <property type="entry name" value="Chromo-like_dom_sf"/>
</dbReference>
<evidence type="ECO:0000313" key="6">
    <source>
        <dbReference type="EMBL" id="QYS96631.1"/>
    </source>
</evidence>
<dbReference type="Proteomes" id="UP000826661">
    <property type="component" value="Chromosome II"/>
</dbReference>
<dbReference type="InterPro" id="IPR051219">
    <property type="entry name" value="Heterochromatin_chromo-domain"/>
</dbReference>
<dbReference type="AlphaFoldDB" id="A0A8G0PCX6"/>
<feature type="compositionally biased region" description="Polar residues" evidence="4">
    <location>
        <begin position="104"/>
        <end position="114"/>
    </location>
</feature>
<dbReference type="EMBL" id="CP075865">
    <property type="protein sequence ID" value="QYS96631.1"/>
    <property type="molecule type" value="Genomic_DNA"/>
</dbReference>
<keyword evidence="3" id="KW-0539">Nucleus</keyword>
<name>A0A8G0PCX6_9HYPO</name>
<dbReference type="PROSITE" id="PS00598">
    <property type="entry name" value="CHROMO_1"/>
    <property type="match status" value="1"/>
</dbReference>
<protein>
    <submittedName>
        <fullName evidence="6">Chromo domain-containing protein</fullName>
    </submittedName>
</protein>
<feature type="compositionally biased region" description="Basic residues" evidence="4">
    <location>
        <begin position="115"/>
        <end position="124"/>
    </location>
</feature>
<feature type="compositionally biased region" description="Low complexity" evidence="4">
    <location>
        <begin position="151"/>
        <end position="185"/>
    </location>
</feature>
<evidence type="ECO:0000259" key="5">
    <source>
        <dbReference type="PROSITE" id="PS50013"/>
    </source>
</evidence>
<dbReference type="GO" id="GO:0006338">
    <property type="term" value="P:chromatin remodeling"/>
    <property type="evidence" value="ECO:0007669"/>
    <property type="project" value="UniProtKB-ARBA"/>
</dbReference>
<dbReference type="InterPro" id="IPR000953">
    <property type="entry name" value="Chromo/chromo_shadow_dom"/>
</dbReference>
<dbReference type="GO" id="GO:0005634">
    <property type="term" value="C:nucleus"/>
    <property type="evidence" value="ECO:0007669"/>
    <property type="project" value="UniProtKB-SubCell"/>
</dbReference>
<dbReference type="SMART" id="SM00298">
    <property type="entry name" value="CHROMO"/>
    <property type="match status" value="1"/>
</dbReference>
<feature type="domain" description="Chromo" evidence="5">
    <location>
        <begin position="213"/>
        <end position="273"/>
    </location>
</feature>
<comment type="subcellular location">
    <subcellularLocation>
        <location evidence="1">Nucleus</location>
    </subcellularLocation>
</comment>
<dbReference type="Gene3D" id="2.40.50.40">
    <property type="match status" value="1"/>
</dbReference>
<keyword evidence="7" id="KW-1185">Reference proteome</keyword>
<dbReference type="InterPro" id="IPR023779">
    <property type="entry name" value="Chromodomain_CS"/>
</dbReference>
<evidence type="ECO:0000256" key="4">
    <source>
        <dbReference type="SAM" id="MobiDB-lite"/>
    </source>
</evidence>
<dbReference type="CDD" id="cd00024">
    <property type="entry name" value="CD_CSD"/>
    <property type="match status" value="1"/>
</dbReference>
<feature type="compositionally biased region" description="Low complexity" evidence="4">
    <location>
        <begin position="64"/>
        <end position="78"/>
    </location>
</feature>
<sequence length="273" mass="29852">MPRLFDDVESAEVSELMSQMLEEAGLVSASNEMPPPDLPHSPEDVQLSSAERFASLVHSPVSPAFKSARSSTRSSLARQLNGAGDTAKSPAQPKDAKEGENGEVISSTPATPRQSSRRQAKPARKAASPVKRERAKRSVDVKSAIRKSGRPARAQPTRAQPARAQPARAQRAKAQPAKTQPAKAQPAKRRGRPAGKAKESEATGNTKGGRKEWEVEKIVDSRIEEETLEHYFRVKWKGFSDKDNTWEPKKNLANCKGLVEAYEKKAEKKAGKK</sequence>
<dbReference type="Pfam" id="PF00385">
    <property type="entry name" value="Chromo"/>
    <property type="match status" value="1"/>
</dbReference>
<evidence type="ECO:0000313" key="7">
    <source>
        <dbReference type="Proteomes" id="UP000826661"/>
    </source>
</evidence>
<accession>A0A8G0PCX6</accession>
<proteinExistence type="predicted"/>
<evidence type="ECO:0000256" key="3">
    <source>
        <dbReference type="ARBA" id="ARBA00023242"/>
    </source>
</evidence>
<dbReference type="InterPro" id="IPR023780">
    <property type="entry name" value="Chromo_domain"/>
</dbReference>
<feature type="compositionally biased region" description="Basic residues" evidence="4">
    <location>
        <begin position="186"/>
        <end position="195"/>
    </location>
</feature>
<feature type="compositionally biased region" description="Basic and acidic residues" evidence="4">
    <location>
        <begin position="130"/>
        <end position="140"/>
    </location>
</feature>
<evidence type="ECO:0000256" key="2">
    <source>
        <dbReference type="ARBA" id="ARBA00011353"/>
    </source>
</evidence>
<dbReference type="PANTHER" id="PTHR22812">
    <property type="entry name" value="CHROMOBOX PROTEIN"/>
    <property type="match status" value="1"/>
</dbReference>
<gene>
    <name evidence="6" type="ORF">H0G86_003871</name>
</gene>
<feature type="region of interest" description="Disordered" evidence="4">
    <location>
        <begin position="22"/>
        <end position="212"/>
    </location>
</feature>
<dbReference type="PROSITE" id="PS50013">
    <property type="entry name" value="CHROMO_2"/>
    <property type="match status" value="1"/>
</dbReference>
<reference evidence="6 7" key="1">
    <citation type="journal article" date="2021" name="BMC Genomics">
        <title>Telomere-to-telomere genome assembly of asparaginase-producing Trichoderma simmonsii.</title>
        <authorList>
            <person name="Chung D."/>
            <person name="Kwon Y.M."/>
            <person name="Yang Y."/>
        </authorList>
    </citation>
    <scope>NUCLEOTIDE SEQUENCE [LARGE SCALE GENOMIC DNA]</scope>
    <source>
        <strain evidence="6 7">GH-Sj1</strain>
    </source>
</reference>
<organism evidence="6 7">
    <name type="scientific">Trichoderma simmonsii</name>
    <dbReference type="NCBI Taxonomy" id="1491479"/>
    <lineage>
        <taxon>Eukaryota</taxon>
        <taxon>Fungi</taxon>
        <taxon>Dikarya</taxon>
        <taxon>Ascomycota</taxon>
        <taxon>Pezizomycotina</taxon>
        <taxon>Sordariomycetes</taxon>
        <taxon>Hypocreomycetidae</taxon>
        <taxon>Hypocreales</taxon>
        <taxon>Hypocreaceae</taxon>
        <taxon>Trichoderma</taxon>
    </lineage>
</organism>
<evidence type="ECO:0000256" key="1">
    <source>
        <dbReference type="ARBA" id="ARBA00004123"/>
    </source>
</evidence>
<comment type="subunit">
    <text evidence="2">Component of the NuA4 histone acetyltransferase complex.</text>
</comment>